<evidence type="ECO:0000313" key="11">
    <source>
        <dbReference type="Proteomes" id="UP000017822"/>
    </source>
</evidence>
<sequence>MGHLALLTKSVYLRLVSSRSSALLFLMLLAAVMLSAGLGLRQPSNVDEERFLGVAWEMLQSGGWLIPHRAGEIYPDKPPLFMWAVGGLIKLGIAPTIALFLPALLAGVITTACLHDLGSRLWNRHIGMIAGLLFLATYQTYSILRAGQIDGFLLLWIAIGFYGMVRHLLLGPDWRWFYLACAAMGFGVISKGVGFLPALMLIPYAYAARREWNHVVRMPNETWAWALGLLVALAAICTWLLPVIIKITVSGDEASRAYLGEILLKQTAKRYADAWHHREPFWFFFTNVIPKNWLPLILALPWMAPAWRRQLAKKDGRYLVLLGWVVLVLIFFSLSSGKRKLYIYPAIPGLVLIMAPLVPWLLRRWFAQRPRGRKIFIGLTLFWFFAWFARGFIEPIKEGINPRQTLMASVAKATHSAELILTNWREGHWLYSRQPLVHFGVVAPNQVDKAAEWIRRHPDTFAMVRASELTRCFMPEKAKRVGDGDEEDWYLVQVDADNGQCHDATFAEQPPYRFAWKQPLD</sequence>
<keyword evidence="5 8" id="KW-0812">Transmembrane</keyword>
<reference evidence="10 11" key="1">
    <citation type="submission" date="2013-07" db="EMBL/GenBank/DDBJ databases">
        <authorList>
            <person name="Schaap P.J."/>
            <person name="Mehboob F."/>
            <person name="Oosterkamp M.J."/>
            <person name="de Vos W.M."/>
            <person name="Stams A.J.M."/>
            <person name="Koehorst J.J."/>
        </authorList>
    </citation>
    <scope>NUCLEOTIDE SEQUENCE [LARGE SCALE GENOMIC DNA]</scope>
    <source>
        <strain evidence="10 11">AW-1</strain>
    </source>
</reference>
<dbReference type="PATRIC" id="fig|1263865.4.peg.2315"/>
<keyword evidence="3" id="KW-0328">Glycosyltransferase</keyword>
<feature type="transmembrane region" description="Helical" evidence="8">
    <location>
        <begin position="80"/>
        <end position="105"/>
    </location>
</feature>
<keyword evidence="7 8" id="KW-0472">Membrane</keyword>
<evidence type="ECO:0000259" key="9">
    <source>
        <dbReference type="Pfam" id="PF13231"/>
    </source>
</evidence>
<evidence type="ECO:0000313" key="10">
    <source>
        <dbReference type="EMBL" id="ESQ99349.1"/>
    </source>
</evidence>
<feature type="transmembrane region" description="Helical" evidence="8">
    <location>
        <begin position="316"/>
        <end position="335"/>
    </location>
</feature>
<feature type="transmembrane region" description="Helical" evidence="8">
    <location>
        <begin position="223"/>
        <end position="245"/>
    </location>
</feature>
<dbReference type="InterPro" id="IPR050297">
    <property type="entry name" value="LipidA_mod_glycosyltrf_83"/>
</dbReference>
<dbReference type="GO" id="GO:0010041">
    <property type="term" value="P:response to iron(III) ion"/>
    <property type="evidence" value="ECO:0007669"/>
    <property type="project" value="TreeGrafter"/>
</dbReference>
<feature type="domain" description="Glycosyltransferase RgtA/B/C/D-like" evidence="9">
    <location>
        <begin position="76"/>
        <end position="240"/>
    </location>
</feature>
<evidence type="ECO:0000256" key="5">
    <source>
        <dbReference type="ARBA" id="ARBA00022692"/>
    </source>
</evidence>
<dbReference type="GO" id="GO:0016763">
    <property type="term" value="F:pentosyltransferase activity"/>
    <property type="evidence" value="ECO:0007669"/>
    <property type="project" value="TreeGrafter"/>
</dbReference>
<evidence type="ECO:0000256" key="2">
    <source>
        <dbReference type="ARBA" id="ARBA00022475"/>
    </source>
</evidence>
<dbReference type="Proteomes" id="UP000017822">
    <property type="component" value="Unassembled WGS sequence"/>
</dbReference>
<proteinExistence type="predicted"/>
<keyword evidence="6 8" id="KW-1133">Transmembrane helix</keyword>
<keyword evidence="2" id="KW-1003">Cell membrane</keyword>
<gene>
    <name evidence="10" type="ORF">F753_11940</name>
</gene>
<evidence type="ECO:0000256" key="7">
    <source>
        <dbReference type="ARBA" id="ARBA00023136"/>
    </source>
</evidence>
<feature type="transmembrane region" description="Helical" evidence="8">
    <location>
        <begin position="374"/>
        <end position="393"/>
    </location>
</feature>
<comment type="caution">
    <text evidence="10">The sequence shown here is derived from an EMBL/GenBank/DDBJ whole genome shotgun (WGS) entry which is preliminary data.</text>
</comment>
<feature type="transmembrane region" description="Helical" evidence="8">
    <location>
        <begin position="341"/>
        <end position="362"/>
    </location>
</feature>
<dbReference type="AlphaFoldDB" id="V4Q9F1"/>
<dbReference type="EMBL" id="AOFQ01000032">
    <property type="protein sequence ID" value="ESQ99349.1"/>
    <property type="molecule type" value="Genomic_DNA"/>
</dbReference>
<dbReference type="GO" id="GO:0009103">
    <property type="term" value="P:lipopolysaccharide biosynthetic process"/>
    <property type="evidence" value="ECO:0007669"/>
    <property type="project" value="TreeGrafter"/>
</dbReference>
<dbReference type="GO" id="GO:0005886">
    <property type="term" value="C:plasma membrane"/>
    <property type="evidence" value="ECO:0007669"/>
    <property type="project" value="UniProtKB-SubCell"/>
</dbReference>
<organism evidence="10 11">
    <name type="scientific">Stutzerimonas chloritidismutans AW-1</name>
    <dbReference type="NCBI Taxonomy" id="1263865"/>
    <lineage>
        <taxon>Bacteria</taxon>
        <taxon>Pseudomonadati</taxon>
        <taxon>Pseudomonadota</taxon>
        <taxon>Gammaproteobacteria</taxon>
        <taxon>Pseudomonadales</taxon>
        <taxon>Pseudomonadaceae</taxon>
        <taxon>Stutzerimonas</taxon>
    </lineage>
</organism>
<name>V4Q9F1_STUCH</name>
<evidence type="ECO:0000256" key="6">
    <source>
        <dbReference type="ARBA" id="ARBA00022989"/>
    </source>
</evidence>
<evidence type="ECO:0000256" key="3">
    <source>
        <dbReference type="ARBA" id="ARBA00022676"/>
    </source>
</evidence>
<evidence type="ECO:0000256" key="1">
    <source>
        <dbReference type="ARBA" id="ARBA00004651"/>
    </source>
</evidence>
<comment type="subcellular location">
    <subcellularLocation>
        <location evidence="1">Cell membrane</location>
        <topology evidence="1">Multi-pass membrane protein</topology>
    </subcellularLocation>
</comment>
<feature type="transmembrane region" description="Helical" evidence="8">
    <location>
        <begin position="125"/>
        <end position="144"/>
    </location>
</feature>
<keyword evidence="4" id="KW-0808">Transferase</keyword>
<feature type="transmembrane region" description="Helical" evidence="8">
    <location>
        <begin position="20"/>
        <end position="40"/>
    </location>
</feature>
<dbReference type="Pfam" id="PF13231">
    <property type="entry name" value="PMT_2"/>
    <property type="match status" value="1"/>
</dbReference>
<dbReference type="PANTHER" id="PTHR33908">
    <property type="entry name" value="MANNOSYLTRANSFERASE YKCB-RELATED"/>
    <property type="match status" value="1"/>
</dbReference>
<feature type="transmembrane region" description="Helical" evidence="8">
    <location>
        <begin position="176"/>
        <end position="202"/>
    </location>
</feature>
<accession>V4Q9F1</accession>
<evidence type="ECO:0000256" key="8">
    <source>
        <dbReference type="SAM" id="Phobius"/>
    </source>
</evidence>
<evidence type="ECO:0000256" key="4">
    <source>
        <dbReference type="ARBA" id="ARBA00022679"/>
    </source>
</evidence>
<dbReference type="InterPro" id="IPR038731">
    <property type="entry name" value="RgtA/B/C-like"/>
</dbReference>
<dbReference type="PANTHER" id="PTHR33908:SF3">
    <property type="entry name" value="UNDECAPRENYL PHOSPHATE-ALPHA-4-AMINO-4-DEOXY-L-ARABINOSE ARABINOSYL TRANSFERASE"/>
    <property type="match status" value="1"/>
</dbReference>
<protein>
    <recommendedName>
        <fullName evidence="9">Glycosyltransferase RgtA/B/C/D-like domain-containing protein</fullName>
    </recommendedName>
</protein>
<feature type="transmembrane region" description="Helical" evidence="8">
    <location>
        <begin position="151"/>
        <end position="170"/>
    </location>
</feature>